<protein>
    <submittedName>
        <fullName evidence="10">MFS transporter</fullName>
    </submittedName>
</protein>
<dbReference type="EMBL" id="PUEJ01000007">
    <property type="protein sequence ID" value="PRH85683.1"/>
    <property type="molecule type" value="Genomic_DNA"/>
</dbReference>
<comment type="caution">
    <text evidence="10">The sequence shown here is derived from an EMBL/GenBank/DDBJ whole genome shotgun (WGS) entry which is preliminary data.</text>
</comment>
<dbReference type="PROSITE" id="PS50850">
    <property type="entry name" value="MFS"/>
    <property type="match status" value="1"/>
</dbReference>
<feature type="transmembrane region" description="Helical" evidence="8">
    <location>
        <begin position="289"/>
        <end position="308"/>
    </location>
</feature>
<evidence type="ECO:0000256" key="3">
    <source>
        <dbReference type="ARBA" id="ARBA00022475"/>
    </source>
</evidence>
<dbReference type="Pfam" id="PF00083">
    <property type="entry name" value="Sugar_tr"/>
    <property type="match status" value="2"/>
</dbReference>
<evidence type="ECO:0000256" key="8">
    <source>
        <dbReference type="SAM" id="Phobius"/>
    </source>
</evidence>
<comment type="subcellular location">
    <subcellularLocation>
        <location evidence="1">Cell membrane</location>
        <topology evidence="1">Multi-pass membrane protein</topology>
    </subcellularLocation>
</comment>
<feature type="transmembrane region" description="Helical" evidence="8">
    <location>
        <begin position="201"/>
        <end position="220"/>
    </location>
</feature>
<name>A0A2S9Q8J6_9HYPH</name>
<evidence type="ECO:0000313" key="10">
    <source>
        <dbReference type="EMBL" id="PRH85683.1"/>
    </source>
</evidence>
<feature type="transmembrane region" description="Helical" evidence="8">
    <location>
        <begin position="421"/>
        <end position="440"/>
    </location>
</feature>
<dbReference type="Gene3D" id="1.20.1250.20">
    <property type="entry name" value="MFS general substrate transporter like domains"/>
    <property type="match status" value="2"/>
</dbReference>
<dbReference type="PANTHER" id="PTHR43528">
    <property type="entry name" value="ALPHA-KETOGLUTARATE PERMEASE"/>
    <property type="match status" value="1"/>
</dbReference>
<keyword evidence="3" id="KW-1003">Cell membrane</keyword>
<dbReference type="InterPro" id="IPR005828">
    <property type="entry name" value="MFS_sugar_transport-like"/>
</dbReference>
<feature type="transmembrane region" description="Helical" evidence="8">
    <location>
        <begin position="320"/>
        <end position="340"/>
    </location>
</feature>
<organism evidence="10 11">
    <name type="scientific">Labrys okinawensis</name>
    <dbReference type="NCBI Taxonomy" id="346911"/>
    <lineage>
        <taxon>Bacteria</taxon>
        <taxon>Pseudomonadati</taxon>
        <taxon>Pseudomonadota</taxon>
        <taxon>Alphaproteobacteria</taxon>
        <taxon>Hyphomicrobiales</taxon>
        <taxon>Xanthobacteraceae</taxon>
        <taxon>Labrys</taxon>
    </lineage>
</organism>
<proteinExistence type="predicted"/>
<dbReference type="GO" id="GO:0005886">
    <property type="term" value="C:plasma membrane"/>
    <property type="evidence" value="ECO:0007669"/>
    <property type="project" value="UniProtKB-SubCell"/>
</dbReference>
<dbReference type="RefSeq" id="WP_105863680.1">
    <property type="nucleotide sequence ID" value="NZ_PUEJ01000007.1"/>
</dbReference>
<dbReference type="GO" id="GO:0015293">
    <property type="term" value="F:symporter activity"/>
    <property type="evidence" value="ECO:0007669"/>
    <property type="project" value="UniProtKB-KW"/>
</dbReference>
<feature type="transmembrane region" description="Helical" evidence="8">
    <location>
        <begin position="67"/>
        <end position="89"/>
    </location>
</feature>
<keyword evidence="6 8" id="KW-1133">Transmembrane helix</keyword>
<evidence type="ECO:0000259" key="9">
    <source>
        <dbReference type="PROSITE" id="PS50850"/>
    </source>
</evidence>
<dbReference type="Proteomes" id="UP000237682">
    <property type="component" value="Unassembled WGS sequence"/>
</dbReference>
<dbReference type="PROSITE" id="PS00216">
    <property type="entry name" value="SUGAR_TRANSPORT_1"/>
    <property type="match status" value="1"/>
</dbReference>
<dbReference type="AlphaFoldDB" id="A0A2S9Q8J6"/>
<evidence type="ECO:0000256" key="5">
    <source>
        <dbReference type="ARBA" id="ARBA00022847"/>
    </source>
</evidence>
<feature type="transmembrane region" description="Helical" evidence="8">
    <location>
        <begin position="352"/>
        <end position="379"/>
    </location>
</feature>
<feature type="transmembrane region" description="Helical" evidence="8">
    <location>
        <begin position="165"/>
        <end position="189"/>
    </location>
</feature>
<evidence type="ECO:0000256" key="4">
    <source>
        <dbReference type="ARBA" id="ARBA00022692"/>
    </source>
</evidence>
<sequence>MSHPHPATTPSQLRAGGDAAATSPVLRRAAFASFIGTFVEWFDYAVYGFLATVIAVVFFPATDTRSALMATYGVFALSFIVRPIGGVIWGHFGDRFGRKSTLTLSIFIMSSATFVIAFLPSYQTAGLAAPVLLLLTRLVQGFAASGEYAGAASFLSEHAPDRKRGIYTCLVPAGEAAGLLAASLFVALLHALLTTEQLQAWGWRLPFLFALPFGYVGVFIRRRLEETRHFKSLEAAHHVPPAPVLELLGKHRRQVLIAFGGTLLNAVGFYLVLSYMPTYLATELGISETAAFLGSTITLMVYLASIFVMGALSDRLGRKAVLIACSLLFAILTVPLFIMLSSVSFTGLGSGGFLAILGIWALFGALLAMNGGTLPTLLCELFPTRVRYSGFALSFNAANALFGGTAPLIATWLIGASGSKLAPAWFLVAAALVTLAAIAMTTAGRAGSALDDD</sequence>
<evidence type="ECO:0000256" key="6">
    <source>
        <dbReference type="ARBA" id="ARBA00022989"/>
    </source>
</evidence>
<keyword evidence="7 8" id="KW-0472">Membrane</keyword>
<dbReference type="InterPro" id="IPR005829">
    <property type="entry name" value="Sugar_transporter_CS"/>
</dbReference>
<accession>A0A2S9Q8J6</accession>
<evidence type="ECO:0000256" key="7">
    <source>
        <dbReference type="ARBA" id="ARBA00023136"/>
    </source>
</evidence>
<keyword evidence="4 8" id="KW-0812">Transmembrane</keyword>
<feature type="transmembrane region" description="Helical" evidence="8">
    <location>
        <begin position="41"/>
        <end position="61"/>
    </location>
</feature>
<dbReference type="SUPFAM" id="SSF103473">
    <property type="entry name" value="MFS general substrate transporter"/>
    <property type="match status" value="1"/>
</dbReference>
<keyword evidence="11" id="KW-1185">Reference proteome</keyword>
<evidence type="ECO:0000256" key="2">
    <source>
        <dbReference type="ARBA" id="ARBA00022448"/>
    </source>
</evidence>
<dbReference type="FunFam" id="1.20.1250.20:FF:000001">
    <property type="entry name" value="Dicarboxylate MFS transporter"/>
    <property type="match status" value="1"/>
</dbReference>
<keyword evidence="5" id="KW-0769">Symport</keyword>
<evidence type="ECO:0000313" key="11">
    <source>
        <dbReference type="Proteomes" id="UP000237682"/>
    </source>
</evidence>
<evidence type="ECO:0000256" key="1">
    <source>
        <dbReference type="ARBA" id="ARBA00004651"/>
    </source>
</evidence>
<dbReference type="InterPro" id="IPR051084">
    <property type="entry name" value="H+-coupled_symporters"/>
</dbReference>
<dbReference type="InterPro" id="IPR036259">
    <property type="entry name" value="MFS_trans_sf"/>
</dbReference>
<feature type="transmembrane region" description="Helical" evidence="8">
    <location>
        <begin position="255"/>
        <end position="277"/>
    </location>
</feature>
<reference evidence="10 11" key="1">
    <citation type="submission" date="2018-02" db="EMBL/GenBank/DDBJ databases">
        <title>Whole genome sequencing of endophytic bacterium.</title>
        <authorList>
            <person name="Eedara R."/>
            <person name="Podile A.R."/>
        </authorList>
    </citation>
    <scope>NUCLEOTIDE SEQUENCE [LARGE SCALE GENOMIC DNA]</scope>
    <source>
        <strain evidence="10 11">RP1T</strain>
    </source>
</reference>
<dbReference type="PANTHER" id="PTHR43528:SF1">
    <property type="entry name" value="ALPHA-KETOGLUTARATE PERMEASE"/>
    <property type="match status" value="1"/>
</dbReference>
<dbReference type="InterPro" id="IPR020846">
    <property type="entry name" value="MFS_dom"/>
</dbReference>
<feature type="domain" description="Major facilitator superfamily (MFS) profile" evidence="9">
    <location>
        <begin position="29"/>
        <end position="448"/>
    </location>
</feature>
<keyword evidence="2" id="KW-0813">Transport</keyword>
<feature type="transmembrane region" description="Helical" evidence="8">
    <location>
        <begin position="391"/>
        <end position="415"/>
    </location>
</feature>
<gene>
    <name evidence="10" type="ORF">C5L14_19150</name>
</gene>
<dbReference type="OrthoDB" id="9783227at2"/>